<keyword evidence="5" id="KW-0238">DNA-binding</keyword>
<protein>
    <submittedName>
        <fullName evidence="9">Putative transcription factor C2C2-GATA family</fullName>
    </submittedName>
</protein>
<dbReference type="SUPFAM" id="SSF57716">
    <property type="entry name" value="Glucocorticoid receptor-like (DNA-binding domain)"/>
    <property type="match status" value="1"/>
</dbReference>
<dbReference type="InterPro" id="IPR013088">
    <property type="entry name" value="Znf_NHR/GATA"/>
</dbReference>
<name>A0A6A5PDB1_LUPAL</name>
<dbReference type="EMBL" id="WOCE01000015">
    <property type="protein sequence ID" value="KAE9599232.1"/>
    <property type="molecule type" value="Genomic_DNA"/>
</dbReference>
<accession>A0A6A5PDB1</accession>
<dbReference type="InterPro" id="IPR000679">
    <property type="entry name" value="Znf_GATA"/>
</dbReference>
<dbReference type="Proteomes" id="UP000447434">
    <property type="component" value="Chromosome 15"/>
</dbReference>
<evidence type="ECO:0000313" key="10">
    <source>
        <dbReference type="Proteomes" id="UP000447434"/>
    </source>
</evidence>
<evidence type="ECO:0000256" key="1">
    <source>
        <dbReference type="ARBA" id="ARBA00022723"/>
    </source>
</evidence>
<sequence>MEGSNAQAQQPRIAEVERLNVEQPLKRCLECGTSSTPLWRRGEAGINTLCNACGLRFKSRSKASDPNKINNDVIKKGKRRTKIGNRVSLEKKLNGLANQFFSHRPVKERRWTRLTEEEQVAVLLMSLNA</sequence>
<dbReference type="OrthoDB" id="2162994at2759"/>
<comment type="function">
    <text evidence="8">Transcriptional regulator that specifically binds 5'-GATA-3' or 5'-GAT-3' motifs within gene promoters.</text>
</comment>
<evidence type="ECO:0000313" key="9">
    <source>
        <dbReference type="EMBL" id="KAE9599232.1"/>
    </source>
</evidence>
<keyword evidence="3" id="KW-0862">Zinc</keyword>
<dbReference type="GO" id="GO:0043565">
    <property type="term" value="F:sequence-specific DNA binding"/>
    <property type="evidence" value="ECO:0007669"/>
    <property type="project" value="InterPro"/>
</dbReference>
<evidence type="ECO:0000256" key="8">
    <source>
        <dbReference type="ARBA" id="ARBA00037539"/>
    </source>
</evidence>
<dbReference type="SMART" id="SM00401">
    <property type="entry name" value="ZnF_GATA"/>
    <property type="match status" value="1"/>
</dbReference>
<evidence type="ECO:0000256" key="4">
    <source>
        <dbReference type="ARBA" id="ARBA00023015"/>
    </source>
</evidence>
<proteinExistence type="inferred from homology"/>
<dbReference type="PROSITE" id="PS50114">
    <property type="entry name" value="GATA_ZN_FINGER_2"/>
    <property type="match status" value="1"/>
</dbReference>
<dbReference type="PANTHER" id="PTHR47172">
    <property type="entry name" value="OS01G0976800 PROTEIN"/>
    <property type="match status" value="1"/>
</dbReference>
<dbReference type="PROSITE" id="PS00344">
    <property type="entry name" value="GATA_ZN_FINGER_1"/>
    <property type="match status" value="1"/>
</dbReference>
<evidence type="ECO:0000256" key="5">
    <source>
        <dbReference type="ARBA" id="ARBA00023125"/>
    </source>
</evidence>
<keyword evidence="1" id="KW-0479">Metal-binding</keyword>
<comment type="similarity">
    <text evidence="7">Belongs to the type IV zinc-finger family. Class B subfamily.</text>
</comment>
<keyword evidence="2" id="KW-0863">Zinc-finger</keyword>
<keyword evidence="4" id="KW-0805">Transcription regulation</keyword>
<evidence type="ECO:0000256" key="2">
    <source>
        <dbReference type="ARBA" id="ARBA00022771"/>
    </source>
</evidence>
<keyword evidence="10" id="KW-1185">Reference proteome</keyword>
<reference evidence="10" key="1">
    <citation type="journal article" date="2020" name="Nat. Commun.">
        <title>Genome sequence of the cluster root forming white lupin.</title>
        <authorList>
            <person name="Hufnagel B."/>
            <person name="Marques A."/>
            <person name="Soriano A."/>
            <person name="Marques L."/>
            <person name="Divol F."/>
            <person name="Doumas P."/>
            <person name="Sallet E."/>
            <person name="Mancinotti D."/>
            <person name="Carrere S."/>
            <person name="Marande W."/>
            <person name="Arribat S."/>
            <person name="Keller J."/>
            <person name="Huneau C."/>
            <person name="Blein T."/>
            <person name="Aime D."/>
            <person name="Laguerre M."/>
            <person name="Taylor J."/>
            <person name="Schubert V."/>
            <person name="Nelson M."/>
            <person name="Geu-Flores F."/>
            <person name="Crespi M."/>
            <person name="Gallardo-Guerrero K."/>
            <person name="Delaux P.-M."/>
            <person name="Salse J."/>
            <person name="Berges H."/>
            <person name="Guyot R."/>
            <person name="Gouzy J."/>
            <person name="Peret B."/>
        </authorList>
    </citation>
    <scope>NUCLEOTIDE SEQUENCE [LARGE SCALE GENOMIC DNA]</scope>
    <source>
        <strain evidence="10">cv. Amiga</strain>
    </source>
</reference>
<dbReference type="GO" id="GO:0008270">
    <property type="term" value="F:zinc ion binding"/>
    <property type="evidence" value="ECO:0007669"/>
    <property type="project" value="UniProtKB-KW"/>
</dbReference>
<dbReference type="PANTHER" id="PTHR47172:SF24">
    <property type="entry name" value="GATA ZINC FINGER DOMAIN-CONTAINING PROTEIN 14-RELATED"/>
    <property type="match status" value="1"/>
</dbReference>
<comment type="caution">
    <text evidence="9">The sequence shown here is derived from an EMBL/GenBank/DDBJ whole genome shotgun (WGS) entry which is preliminary data.</text>
</comment>
<evidence type="ECO:0000256" key="7">
    <source>
        <dbReference type="ARBA" id="ARBA00024019"/>
    </source>
</evidence>
<gene>
    <name evidence="9" type="ORF">Lalb_Chr15g0089331</name>
</gene>
<evidence type="ECO:0000256" key="3">
    <source>
        <dbReference type="ARBA" id="ARBA00022833"/>
    </source>
</evidence>
<dbReference type="Pfam" id="PF00320">
    <property type="entry name" value="GATA"/>
    <property type="match status" value="1"/>
</dbReference>
<dbReference type="CDD" id="cd00202">
    <property type="entry name" value="ZnF_GATA"/>
    <property type="match status" value="1"/>
</dbReference>
<evidence type="ECO:0000256" key="6">
    <source>
        <dbReference type="ARBA" id="ARBA00023163"/>
    </source>
</evidence>
<dbReference type="Gene3D" id="3.30.50.10">
    <property type="entry name" value="Erythroid Transcription Factor GATA-1, subunit A"/>
    <property type="match status" value="1"/>
</dbReference>
<dbReference type="AlphaFoldDB" id="A0A6A5PDB1"/>
<keyword evidence="6" id="KW-0804">Transcription</keyword>
<organism evidence="9 10">
    <name type="scientific">Lupinus albus</name>
    <name type="common">White lupine</name>
    <name type="synonym">Lupinus termis</name>
    <dbReference type="NCBI Taxonomy" id="3870"/>
    <lineage>
        <taxon>Eukaryota</taxon>
        <taxon>Viridiplantae</taxon>
        <taxon>Streptophyta</taxon>
        <taxon>Embryophyta</taxon>
        <taxon>Tracheophyta</taxon>
        <taxon>Spermatophyta</taxon>
        <taxon>Magnoliopsida</taxon>
        <taxon>eudicotyledons</taxon>
        <taxon>Gunneridae</taxon>
        <taxon>Pentapetalae</taxon>
        <taxon>rosids</taxon>
        <taxon>fabids</taxon>
        <taxon>Fabales</taxon>
        <taxon>Fabaceae</taxon>
        <taxon>Papilionoideae</taxon>
        <taxon>50 kb inversion clade</taxon>
        <taxon>genistoids sensu lato</taxon>
        <taxon>core genistoids</taxon>
        <taxon>Genisteae</taxon>
        <taxon>Lupinus</taxon>
    </lineage>
</organism>
<dbReference type="GO" id="GO:0006355">
    <property type="term" value="P:regulation of DNA-templated transcription"/>
    <property type="evidence" value="ECO:0007669"/>
    <property type="project" value="InterPro"/>
</dbReference>